<dbReference type="Proteomes" id="UP000198575">
    <property type="component" value="Unassembled WGS sequence"/>
</dbReference>
<dbReference type="InterPro" id="IPR000412">
    <property type="entry name" value="ABC_2_transport"/>
</dbReference>
<dbReference type="EMBL" id="FOVF01000001">
    <property type="protein sequence ID" value="SFM96931.1"/>
    <property type="molecule type" value="Genomic_DNA"/>
</dbReference>
<dbReference type="PIRSF" id="PIRSF006648">
    <property type="entry name" value="DrrB"/>
    <property type="match status" value="1"/>
</dbReference>
<keyword evidence="3 6" id="KW-0812">Transmembrane</keyword>
<dbReference type="PANTHER" id="PTHR43229:SF3">
    <property type="entry name" value="ABC-TYPE MULTIDRUG TRANSPORT SYSTEM, PERMEASE COMPONENT"/>
    <property type="match status" value="1"/>
</dbReference>
<evidence type="ECO:0000259" key="7">
    <source>
        <dbReference type="Pfam" id="PF01061"/>
    </source>
</evidence>
<feature type="transmembrane region" description="Helical" evidence="6">
    <location>
        <begin position="229"/>
        <end position="247"/>
    </location>
</feature>
<keyword evidence="9" id="KW-1185">Reference proteome</keyword>
<evidence type="ECO:0000256" key="1">
    <source>
        <dbReference type="ARBA" id="ARBA00004141"/>
    </source>
</evidence>
<sequence>MSTGKFPTARLLRCYALEGKYEFLRLLRTHSFVLPSLLFPAMFYLLFGVVLGARRGGGELQAYLLATYGIFGVMGVALFGFGVTIAIERERGFLTLKRALPMPPGALLFAKLAMAMIFATIISLILATLAATLAGVLLDPAQWLLLFAVNVLGVVPFAAIGLCIGTLVSGQAAPAIVNLVYLPMSFLSGLWMPLSVLPDAIGRFAPVWPSYHLGRISLAVLGQEDSGGVPGHVAVLLATTLGCFLLARRQLANAEQVGPG</sequence>
<evidence type="ECO:0000256" key="5">
    <source>
        <dbReference type="ARBA" id="ARBA00023136"/>
    </source>
</evidence>
<dbReference type="InterPro" id="IPR051784">
    <property type="entry name" value="Nod_factor_ABC_transporter"/>
</dbReference>
<evidence type="ECO:0000256" key="3">
    <source>
        <dbReference type="ARBA" id="ARBA00022692"/>
    </source>
</evidence>
<dbReference type="AlphaFoldDB" id="A0A1I4V6Y5"/>
<dbReference type="Pfam" id="PF01061">
    <property type="entry name" value="ABC2_membrane"/>
    <property type="match status" value="1"/>
</dbReference>
<dbReference type="RefSeq" id="WP_245778740.1">
    <property type="nucleotide sequence ID" value="NZ_FOVF01000001.1"/>
</dbReference>
<keyword evidence="5 6" id="KW-0472">Membrane</keyword>
<organism evidence="8 9">
    <name type="scientific">Dokdonella immobilis</name>
    <dbReference type="NCBI Taxonomy" id="578942"/>
    <lineage>
        <taxon>Bacteria</taxon>
        <taxon>Pseudomonadati</taxon>
        <taxon>Pseudomonadota</taxon>
        <taxon>Gammaproteobacteria</taxon>
        <taxon>Lysobacterales</taxon>
        <taxon>Rhodanobacteraceae</taxon>
        <taxon>Dokdonella</taxon>
    </lineage>
</organism>
<comment type="similarity">
    <text evidence="2">Belongs to the ABC-2 integral membrane protein family.</text>
</comment>
<accession>A0A1I4V6Y5</accession>
<evidence type="ECO:0000256" key="4">
    <source>
        <dbReference type="ARBA" id="ARBA00022989"/>
    </source>
</evidence>
<gene>
    <name evidence="8" type="ORF">SAMN05216289_101174</name>
</gene>
<protein>
    <submittedName>
        <fullName evidence="8">ABC-2 type transport system permease protein</fullName>
    </submittedName>
</protein>
<keyword evidence="4 6" id="KW-1133">Transmembrane helix</keyword>
<feature type="transmembrane region" description="Helical" evidence="6">
    <location>
        <begin position="175"/>
        <end position="194"/>
    </location>
</feature>
<evidence type="ECO:0000256" key="2">
    <source>
        <dbReference type="ARBA" id="ARBA00007783"/>
    </source>
</evidence>
<dbReference type="GO" id="GO:0043190">
    <property type="term" value="C:ATP-binding cassette (ABC) transporter complex"/>
    <property type="evidence" value="ECO:0007669"/>
    <property type="project" value="InterPro"/>
</dbReference>
<feature type="transmembrane region" description="Helical" evidence="6">
    <location>
        <begin position="143"/>
        <end position="168"/>
    </location>
</feature>
<evidence type="ECO:0000313" key="9">
    <source>
        <dbReference type="Proteomes" id="UP000198575"/>
    </source>
</evidence>
<dbReference type="STRING" id="578942.SAMN05216289_101174"/>
<feature type="transmembrane region" description="Helical" evidence="6">
    <location>
        <begin position="32"/>
        <end position="53"/>
    </location>
</feature>
<reference evidence="8 9" key="1">
    <citation type="submission" date="2016-10" db="EMBL/GenBank/DDBJ databases">
        <authorList>
            <person name="de Groot N.N."/>
        </authorList>
    </citation>
    <scope>NUCLEOTIDE SEQUENCE [LARGE SCALE GENOMIC DNA]</scope>
    <source>
        <strain evidence="8 9">CGMCC 1.7659</strain>
    </source>
</reference>
<proteinExistence type="inferred from homology"/>
<feature type="transmembrane region" description="Helical" evidence="6">
    <location>
        <begin position="108"/>
        <end position="137"/>
    </location>
</feature>
<dbReference type="InterPro" id="IPR013525">
    <property type="entry name" value="ABC2_TM"/>
</dbReference>
<name>A0A1I4V6Y5_9GAMM</name>
<evidence type="ECO:0000313" key="8">
    <source>
        <dbReference type="EMBL" id="SFM96931.1"/>
    </source>
</evidence>
<comment type="subcellular location">
    <subcellularLocation>
        <location evidence="1">Membrane</location>
        <topology evidence="1">Multi-pass membrane protein</topology>
    </subcellularLocation>
</comment>
<feature type="transmembrane region" description="Helical" evidence="6">
    <location>
        <begin position="65"/>
        <end position="87"/>
    </location>
</feature>
<dbReference type="PANTHER" id="PTHR43229">
    <property type="entry name" value="NODULATION PROTEIN J"/>
    <property type="match status" value="1"/>
</dbReference>
<dbReference type="GO" id="GO:0140359">
    <property type="term" value="F:ABC-type transporter activity"/>
    <property type="evidence" value="ECO:0007669"/>
    <property type="project" value="InterPro"/>
</dbReference>
<evidence type="ECO:0000256" key="6">
    <source>
        <dbReference type="SAM" id="Phobius"/>
    </source>
</evidence>
<feature type="domain" description="ABC-2 type transporter transmembrane" evidence="7">
    <location>
        <begin position="20"/>
        <end position="214"/>
    </location>
</feature>